<evidence type="ECO:0000313" key="5">
    <source>
        <dbReference type="Proteomes" id="UP000321183"/>
    </source>
</evidence>
<dbReference type="AlphaFoldDB" id="A0A510G617"/>
<feature type="active site" description="Nucleophile" evidence="2">
    <location>
        <position position="42"/>
    </location>
</feature>
<evidence type="ECO:0000256" key="2">
    <source>
        <dbReference type="PROSITE-ProRule" id="PRU01161"/>
    </source>
</evidence>
<dbReference type="KEGG" id="ras:RAS_00110"/>
<sequence length="202" mass="22296">MLEINNLAFAGGGVKVIAYAGALKALKEKDCLKNIQKVVGTSGGAIAALCIALGYQPEEIEDILKKIDFNKFSDNAKWWVQVWDLITTGGLNSEKYLEEFLGQLLKDKGFDPDITFKQLHDSQKTNIDLYVVCTNLSTQFPEVLSYENAPDEKVVKFVHASGAFPIYFQPVQKTDQGVVSTYVDGGVTNNYPVEVFDDKSTA</sequence>
<keyword evidence="2" id="KW-0442">Lipid degradation</keyword>
<dbReference type="PANTHER" id="PTHR46394:SF1">
    <property type="entry name" value="PNPLA DOMAIN-CONTAINING PROTEIN"/>
    <property type="match status" value="1"/>
</dbReference>
<dbReference type="InterPro" id="IPR002641">
    <property type="entry name" value="PNPLA_dom"/>
</dbReference>
<protein>
    <recommendedName>
        <fullName evidence="3">PNPLA domain-containing protein</fullName>
    </recommendedName>
</protein>
<reference evidence="4 5" key="1">
    <citation type="submission" date="2019-04" db="EMBL/GenBank/DDBJ databases">
        <title>Draft genome sequence of Rickettsia asiatica Maytaro1284.</title>
        <authorList>
            <person name="Thu M."/>
            <person name="Qiu Y."/>
            <person name="Nakao R."/>
        </authorList>
    </citation>
    <scope>NUCLEOTIDE SEQUENCE [LARGE SCALE GENOMIC DNA]</scope>
    <source>
        <strain evidence="4 5">Maytaro1284</strain>
    </source>
</reference>
<accession>A0A510G617</accession>
<feature type="short sequence motif" description="DGA/G" evidence="2">
    <location>
        <begin position="184"/>
        <end position="186"/>
    </location>
</feature>
<dbReference type="Pfam" id="PF01734">
    <property type="entry name" value="Patatin"/>
    <property type="match status" value="1"/>
</dbReference>
<dbReference type="SUPFAM" id="SSF52151">
    <property type="entry name" value="FabD/lysophospholipase-like"/>
    <property type="match status" value="1"/>
</dbReference>
<keyword evidence="1 2" id="KW-0443">Lipid metabolism</keyword>
<dbReference type="InterPro" id="IPR016035">
    <property type="entry name" value="Acyl_Trfase/lysoPLipase"/>
</dbReference>
<keyword evidence="2" id="KW-0378">Hydrolase</keyword>
<dbReference type="EMBL" id="AP019563">
    <property type="protein sequence ID" value="BBJ30902.1"/>
    <property type="molecule type" value="Genomic_DNA"/>
</dbReference>
<evidence type="ECO:0000259" key="3">
    <source>
        <dbReference type="PROSITE" id="PS51635"/>
    </source>
</evidence>
<gene>
    <name evidence="4" type="ORF">RAS_00110</name>
</gene>
<comment type="caution">
    <text evidence="2">Lacks conserved residue(s) required for the propagation of feature annotation.</text>
</comment>
<dbReference type="Proteomes" id="UP000321183">
    <property type="component" value="Chromosome"/>
</dbReference>
<feature type="domain" description="PNPLA" evidence="3">
    <location>
        <begin position="7"/>
        <end position="197"/>
    </location>
</feature>
<evidence type="ECO:0000256" key="1">
    <source>
        <dbReference type="ARBA" id="ARBA00023098"/>
    </source>
</evidence>
<organism evidence="4 5">
    <name type="scientific">Rickettsia asiatica</name>
    <dbReference type="NCBI Taxonomy" id="238800"/>
    <lineage>
        <taxon>Bacteria</taxon>
        <taxon>Pseudomonadati</taxon>
        <taxon>Pseudomonadota</taxon>
        <taxon>Alphaproteobacteria</taxon>
        <taxon>Rickettsiales</taxon>
        <taxon>Rickettsiaceae</taxon>
        <taxon>Rickettsieae</taxon>
        <taxon>Rickettsia</taxon>
        <taxon>spotted fever group</taxon>
    </lineage>
</organism>
<dbReference type="PROSITE" id="PS51635">
    <property type="entry name" value="PNPLA"/>
    <property type="match status" value="1"/>
</dbReference>
<dbReference type="InterPro" id="IPR052580">
    <property type="entry name" value="Lipid_Hydrolase"/>
</dbReference>
<name>A0A510G617_9RICK</name>
<dbReference type="GO" id="GO:0016787">
    <property type="term" value="F:hydrolase activity"/>
    <property type="evidence" value="ECO:0007669"/>
    <property type="project" value="UniProtKB-UniRule"/>
</dbReference>
<evidence type="ECO:0000313" key="4">
    <source>
        <dbReference type="EMBL" id="BBJ30902.1"/>
    </source>
</evidence>
<feature type="short sequence motif" description="GXSXG" evidence="2">
    <location>
        <begin position="40"/>
        <end position="44"/>
    </location>
</feature>
<dbReference type="CDD" id="cd07207">
    <property type="entry name" value="Pat_ExoU_VipD_like"/>
    <property type="match status" value="1"/>
</dbReference>
<proteinExistence type="predicted"/>
<dbReference type="PANTHER" id="PTHR46394">
    <property type="entry name" value="ANNEXIN"/>
    <property type="match status" value="1"/>
</dbReference>
<dbReference type="RefSeq" id="WP_232049240.1">
    <property type="nucleotide sequence ID" value="NZ_AP019563.1"/>
</dbReference>
<keyword evidence="5" id="KW-1185">Reference proteome</keyword>
<dbReference type="Gene3D" id="3.40.1090.10">
    <property type="entry name" value="Cytosolic phospholipase A2 catalytic domain"/>
    <property type="match status" value="1"/>
</dbReference>
<dbReference type="GO" id="GO:0016042">
    <property type="term" value="P:lipid catabolic process"/>
    <property type="evidence" value="ECO:0007669"/>
    <property type="project" value="UniProtKB-UniRule"/>
</dbReference>
<feature type="active site" description="Proton acceptor" evidence="2">
    <location>
        <position position="184"/>
    </location>
</feature>